<comment type="subcellular location">
    <subcellularLocation>
        <location evidence="5">Cytoplasm</location>
    </subcellularLocation>
</comment>
<dbReference type="GO" id="GO:0006935">
    <property type="term" value="P:chemotaxis"/>
    <property type="evidence" value="ECO:0007669"/>
    <property type="project" value="UniProtKB-UniRule"/>
</dbReference>
<dbReference type="Gene3D" id="3.40.50.2300">
    <property type="match status" value="1"/>
</dbReference>
<evidence type="ECO:0000256" key="5">
    <source>
        <dbReference type="HAMAP-Rule" id="MF_00099"/>
    </source>
</evidence>
<dbReference type="Pfam" id="PF01339">
    <property type="entry name" value="CheB_methylest"/>
    <property type="match status" value="1"/>
</dbReference>
<feature type="active site" evidence="5 6">
    <location>
        <position position="179"/>
    </location>
</feature>
<proteinExistence type="inferred from homology"/>
<comment type="catalytic activity">
    <reaction evidence="5">
        <text>L-glutaminyl-[protein] + H2O = L-glutamyl-[protein] + NH4(+)</text>
        <dbReference type="Rhea" id="RHEA:16441"/>
        <dbReference type="Rhea" id="RHEA-COMP:10207"/>
        <dbReference type="Rhea" id="RHEA-COMP:10208"/>
        <dbReference type="ChEBI" id="CHEBI:15377"/>
        <dbReference type="ChEBI" id="CHEBI:28938"/>
        <dbReference type="ChEBI" id="CHEBI:29973"/>
        <dbReference type="ChEBI" id="CHEBI:30011"/>
        <dbReference type="EC" id="3.5.1.44"/>
    </reaction>
</comment>
<evidence type="ECO:0000256" key="2">
    <source>
        <dbReference type="ARBA" id="ARBA00022500"/>
    </source>
</evidence>
<feature type="modified residue" description="4-aspartylphosphate" evidence="5 7">
    <location>
        <position position="56"/>
    </location>
</feature>
<dbReference type="GO" id="GO:0000156">
    <property type="term" value="F:phosphorelay response regulator activity"/>
    <property type="evidence" value="ECO:0007669"/>
    <property type="project" value="InterPro"/>
</dbReference>
<dbReference type="GO" id="GO:0005737">
    <property type="term" value="C:cytoplasm"/>
    <property type="evidence" value="ECO:0007669"/>
    <property type="project" value="UniProtKB-SubCell"/>
</dbReference>
<dbReference type="AlphaFoldDB" id="A0A2M7FYP3"/>
<organism evidence="10 11">
    <name type="scientific">bacterium (Candidatus Blackallbacteria) CG17_big_fil_post_rev_8_21_14_2_50_48_46</name>
    <dbReference type="NCBI Taxonomy" id="2014261"/>
    <lineage>
        <taxon>Bacteria</taxon>
        <taxon>Candidatus Blackallbacteria</taxon>
    </lineage>
</organism>
<evidence type="ECO:0000259" key="9">
    <source>
        <dbReference type="PROSITE" id="PS50122"/>
    </source>
</evidence>
<evidence type="ECO:0000256" key="1">
    <source>
        <dbReference type="ARBA" id="ARBA00022490"/>
    </source>
</evidence>
<dbReference type="CDD" id="cd16432">
    <property type="entry name" value="CheB_Rec"/>
    <property type="match status" value="1"/>
</dbReference>
<keyword evidence="1 5" id="KW-0963">Cytoplasm</keyword>
<dbReference type="PIRSF" id="PIRSF000876">
    <property type="entry name" value="RR_chemtxs_CheB"/>
    <property type="match status" value="1"/>
</dbReference>
<keyword evidence="3 5" id="KW-0378">Hydrolase</keyword>
<feature type="active site" evidence="5 6">
    <location>
        <position position="206"/>
    </location>
</feature>
<dbReference type="EMBL" id="PFFQ01000066">
    <property type="protein sequence ID" value="PIW13886.1"/>
    <property type="molecule type" value="Genomic_DNA"/>
</dbReference>
<dbReference type="InterPro" id="IPR000673">
    <property type="entry name" value="Sig_transdc_resp-reg_Me-estase"/>
</dbReference>
<dbReference type="CDD" id="cd17541">
    <property type="entry name" value="REC_CheB-like"/>
    <property type="match status" value="1"/>
</dbReference>
<comment type="function">
    <text evidence="5">Involved in chemotaxis. Part of a chemotaxis signal transduction system that modulates chemotaxis in response to various stimuli. Catalyzes the demethylation of specific methylglutamate residues introduced into the chemoreceptors (methyl-accepting chemotaxis proteins or MCP) by CheR. Also mediates the irreversible deamidation of specific glutamine residues to glutamic acid.</text>
</comment>
<accession>A0A2M7FYP3</accession>
<evidence type="ECO:0000256" key="3">
    <source>
        <dbReference type="ARBA" id="ARBA00022801"/>
    </source>
</evidence>
<comment type="domain">
    <text evidence="5">Contains a C-terminal catalytic domain, and an N-terminal region which modulates catalytic activity.</text>
</comment>
<dbReference type="SUPFAM" id="SSF52172">
    <property type="entry name" value="CheY-like"/>
    <property type="match status" value="1"/>
</dbReference>
<sequence>MLLIRILVVDDSVVNRQMLKKILSTVQEFEVVAVVSNGKLALDRIPQLNPDIVILDIEMPEMNGLETLARIRQQYDKLPVIMFSALTETGASVTIQALSMGANDYVTKPSMSAQHNQEELSSYILEAFVPRIRSLYQKYKPKLPSAVQHAPLREPVAERPTFAVKKVLQRVDIVGIGISTGGPNALAQLFPHFPEDFAVPILVVQHMPPLFTRYLAERLDGLSQIRVVEAEENMLLEPRTAYIAPGNYHMLLQTREGSPCISLNQDPPENSCRPAVDVLFRSIAMTFGSSCLGVVMTGMGQDGLRGCEQISAAGGQILTQDEASSTIWGMPGYVARSGLADKILPLDALGPEIVKRVRFRR</sequence>
<dbReference type="EC" id="3.1.1.61" evidence="5"/>
<dbReference type="GO" id="GO:0008984">
    <property type="term" value="F:protein-glutamate methylesterase activity"/>
    <property type="evidence" value="ECO:0007669"/>
    <property type="project" value="UniProtKB-UniRule"/>
</dbReference>
<dbReference type="InterPro" id="IPR035909">
    <property type="entry name" value="CheB_C"/>
</dbReference>
<comment type="PTM">
    <text evidence="5">Phosphorylated by CheA. Phosphorylation of the N-terminal regulatory domain activates the methylesterase activity.</text>
</comment>
<gene>
    <name evidence="5" type="primary">cheB</name>
    <name evidence="10" type="ORF">COW36_24790</name>
</gene>
<dbReference type="PANTHER" id="PTHR42872:SF6">
    <property type="entry name" value="PROTEIN-GLUTAMATE METHYLESTERASE_PROTEIN-GLUTAMINE GLUTAMINASE"/>
    <property type="match status" value="1"/>
</dbReference>
<dbReference type="GO" id="GO:0050568">
    <property type="term" value="F:protein-glutamine glutaminase activity"/>
    <property type="evidence" value="ECO:0007669"/>
    <property type="project" value="UniProtKB-UniRule"/>
</dbReference>
<dbReference type="PANTHER" id="PTHR42872">
    <property type="entry name" value="PROTEIN-GLUTAMATE METHYLESTERASE/PROTEIN-GLUTAMINE GLUTAMINASE"/>
    <property type="match status" value="1"/>
</dbReference>
<dbReference type="PROSITE" id="PS50110">
    <property type="entry name" value="RESPONSE_REGULATORY"/>
    <property type="match status" value="1"/>
</dbReference>
<feature type="domain" description="Response regulatory" evidence="8">
    <location>
        <begin position="5"/>
        <end position="123"/>
    </location>
</feature>
<dbReference type="SMART" id="SM00448">
    <property type="entry name" value="REC"/>
    <property type="match status" value="1"/>
</dbReference>
<dbReference type="Pfam" id="PF00072">
    <property type="entry name" value="Response_reg"/>
    <property type="match status" value="1"/>
</dbReference>
<feature type="domain" description="CheB-type methylesterase" evidence="9">
    <location>
        <begin position="167"/>
        <end position="360"/>
    </location>
</feature>
<dbReference type="InterPro" id="IPR001789">
    <property type="entry name" value="Sig_transdc_resp-reg_receiver"/>
</dbReference>
<evidence type="ECO:0000313" key="11">
    <source>
        <dbReference type="Proteomes" id="UP000231019"/>
    </source>
</evidence>
<dbReference type="Gene3D" id="3.40.50.180">
    <property type="entry name" value="Methylesterase CheB, C-terminal domain"/>
    <property type="match status" value="1"/>
</dbReference>
<comment type="similarity">
    <text evidence="5">Belongs to the CheB family.</text>
</comment>
<dbReference type="NCBIfam" id="NF001965">
    <property type="entry name" value="PRK00742.1"/>
    <property type="match status" value="1"/>
</dbReference>
<keyword evidence="2 5" id="KW-0145">Chemotaxis</keyword>
<evidence type="ECO:0000256" key="7">
    <source>
        <dbReference type="PROSITE-ProRule" id="PRU00169"/>
    </source>
</evidence>
<dbReference type="EC" id="3.5.1.44" evidence="5"/>
<comment type="catalytic activity">
    <reaction evidence="4 5">
        <text>[protein]-L-glutamate 5-O-methyl ester + H2O = L-glutamyl-[protein] + methanol + H(+)</text>
        <dbReference type="Rhea" id="RHEA:23236"/>
        <dbReference type="Rhea" id="RHEA-COMP:10208"/>
        <dbReference type="Rhea" id="RHEA-COMP:10311"/>
        <dbReference type="ChEBI" id="CHEBI:15377"/>
        <dbReference type="ChEBI" id="CHEBI:15378"/>
        <dbReference type="ChEBI" id="CHEBI:17790"/>
        <dbReference type="ChEBI" id="CHEBI:29973"/>
        <dbReference type="ChEBI" id="CHEBI:82795"/>
        <dbReference type="EC" id="3.1.1.61"/>
    </reaction>
</comment>
<dbReference type="InterPro" id="IPR008248">
    <property type="entry name" value="CheB-like"/>
</dbReference>
<dbReference type="Proteomes" id="UP000231019">
    <property type="component" value="Unassembled WGS sequence"/>
</dbReference>
<dbReference type="SUPFAM" id="SSF52738">
    <property type="entry name" value="Methylesterase CheB, C-terminal domain"/>
    <property type="match status" value="1"/>
</dbReference>
<comment type="caution">
    <text evidence="10">The sequence shown here is derived from an EMBL/GenBank/DDBJ whole genome shotgun (WGS) entry which is preliminary data.</text>
</comment>
<feature type="active site" evidence="5 6">
    <location>
        <position position="302"/>
    </location>
</feature>
<dbReference type="HAMAP" id="MF_00099">
    <property type="entry name" value="CheB_chemtxs"/>
    <property type="match status" value="1"/>
</dbReference>
<keyword evidence="5 7" id="KW-0597">Phosphoprotein</keyword>
<evidence type="ECO:0000313" key="10">
    <source>
        <dbReference type="EMBL" id="PIW13886.1"/>
    </source>
</evidence>
<evidence type="ECO:0000256" key="6">
    <source>
        <dbReference type="PROSITE-ProRule" id="PRU00050"/>
    </source>
</evidence>
<reference evidence="10 11" key="1">
    <citation type="submission" date="2017-09" db="EMBL/GenBank/DDBJ databases">
        <title>Depth-based differentiation of microbial function through sediment-hosted aquifers and enrichment of novel symbionts in the deep terrestrial subsurface.</title>
        <authorList>
            <person name="Probst A.J."/>
            <person name="Ladd B."/>
            <person name="Jarett J.K."/>
            <person name="Geller-Mcgrath D.E."/>
            <person name="Sieber C.M."/>
            <person name="Emerson J.B."/>
            <person name="Anantharaman K."/>
            <person name="Thomas B.C."/>
            <person name="Malmstrom R."/>
            <person name="Stieglmeier M."/>
            <person name="Klingl A."/>
            <person name="Woyke T."/>
            <person name="Ryan C.M."/>
            <person name="Banfield J.F."/>
        </authorList>
    </citation>
    <scope>NUCLEOTIDE SEQUENCE [LARGE SCALE GENOMIC DNA]</scope>
    <source>
        <strain evidence="10">CG17_big_fil_post_rev_8_21_14_2_50_48_46</strain>
    </source>
</reference>
<protein>
    <recommendedName>
        <fullName evidence="5">Protein-glutamate methylesterase/protein-glutamine glutaminase</fullName>
        <ecNumber evidence="5">3.1.1.61</ecNumber>
        <ecNumber evidence="5">3.5.1.44</ecNumber>
    </recommendedName>
</protein>
<dbReference type="InterPro" id="IPR011006">
    <property type="entry name" value="CheY-like_superfamily"/>
</dbReference>
<name>A0A2M7FYP3_9BACT</name>
<dbReference type="PROSITE" id="PS50122">
    <property type="entry name" value="CHEB"/>
    <property type="match status" value="1"/>
</dbReference>
<evidence type="ECO:0000256" key="4">
    <source>
        <dbReference type="ARBA" id="ARBA00048267"/>
    </source>
</evidence>
<evidence type="ECO:0000259" key="8">
    <source>
        <dbReference type="PROSITE" id="PS50110"/>
    </source>
</evidence>